<keyword evidence="1" id="KW-0238">DNA-binding</keyword>
<dbReference type="InterPro" id="IPR050639">
    <property type="entry name" value="SSR_resolvase"/>
</dbReference>
<dbReference type="PROSITE" id="PS51737">
    <property type="entry name" value="RECOMBINASE_DNA_BIND"/>
    <property type="match status" value="1"/>
</dbReference>
<proteinExistence type="predicted"/>
<feature type="domain" description="Resolvase/invertase-type recombinase catalytic" evidence="4">
    <location>
        <begin position="31"/>
        <end position="176"/>
    </location>
</feature>
<accession>A0ABW8CST5</accession>
<dbReference type="CDD" id="cd00338">
    <property type="entry name" value="Ser_Recombinase"/>
    <property type="match status" value="1"/>
</dbReference>
<dbReference type="InterPro" id="IPR036162">
    <property type="entry name" value="Resolvase-like_N_sf"/>
</dbReference>
<evidence type="ECO:0000256" key="2">
    <source>
        <dbReference type="ARBA" id="ARBA00023172"/>
    </source>
</evidence>
<dbReference type="Proteomes" id="UP001614391">
    <property type="component" value="Unassembled WGS sequence"/>
</dbReference>
<dbReference type="EMBL" id="JBITYT010000005">
    <property type="protein sequence ID" value="MFI9120624.1"/>
    <property type="molecule type" value="Genomic_DNA"/>
</dbReference>
<dbReference type="InterPro" id="IPR038109">
    <property type="entry name" value="DNA_bind_recomb_sf"/>
</dbReference>
<name>A0ABW8CST5_STRBI</name>
<dbReference type="Pfam" id="PF07508">
    <property type="entry name" value="Recombinase"/>
    <property type="match status" value="1"/>
</dbReference>
<dbReference type="RefSeq" id="WP_399614711.1">
    <property type="nucleotide sequence ID" value="NZ_JBITYT010000005.1"/>
</dbReference>
<dbReference type="Pfam" id="PF13408">
    <property type="entry name" value="Zn_ribbon_recom"/>
    <property type="match status" value="1"/>
</dbReference>
<evidence type="ECO:0000259" key="5">
    <source>
        <dbReference type="PROSITE" id="PS51737"/>
    </source>
</evidence>
<protein>
    <submittedName>
        <fullName evidence="6">Recombinase family protein</fullName>
    </submittedName>
</protein>
<dbReference type="Gene3D" id="3.90.1750.20">
    <property type="entry name" value="Putative Large Serine Recombinase, Chain B, Domain 2"/>
    <property type="match status" value="1"/>
</dbReference>
<dbReference type="InterPro" id="IPR011109">
    <property type="entry name" value="DNA_bind_recombinase_dom"/>
</dbReference>
<keyword evidence="7" id="KW-1185">Reference proteome</keyword>
<evidence type="ECO:0000313" key="6">
    <source>
        <dbReference type="EMBL" id="MFI9120624.1"/>
    </source>
</evidence>
<dbReference type="SUPFAM" id="SSF53041">
    <property type="entry name" value="Resolvase-like"/>
    <property type="match status" value="1"/>
</dbReference>
<feature type="region of interest" description="Disordered" evidence="3">
    <location>
        <begin position="229"/>
        <end position="254"/>
    </location>
</feature>
<dbReference type="InterPro" id="IPR006119">
    <property type="entry name" value="Resolv_N"/>
</dbReference>
<gene>
    <name evidence="6" type="ORF">ACIGW0_14685</name>
</gene>
<feature type="domain" description="Recombinase" evidence="5">
    <location>
        <begin position="184"/>
        <end position="313"/>
    </location>
</feature>
<evidence type="ECO:0000256" key="3">
    <source>
        <dbReference type="SAM" id="MobiDB-lite"/>
    </source>
</evidence>
<dbReference type="Pfam" id="PF00239">
    <property type="entry name" value="Resolvase"/>
    <property type="match status" value="1"/>
</dbReference>
<dbReference type="PANTHER" id="PTHR30461:SF2">
    <property type="entry name" value="SERINE RECOMBINASE PINE-RELATED"/>
    <property type="match status" value="1"/>
</dbReference>
<dbReference type="Gene3D" id="3.40.50.1390">
    <property type="entry name" value="Resolvase, N-terminal catalytic domain"/>
    <property type="match status" value="1"/>
</dbReference>
<dbReference type="PROSITE" id="PS51736">
    <property type="entry name" value="RECOMBINASES_3"/>
    <property type="match status" value="1"/>
</dbReference>
<feature type="region of interest" description="Disordered" evidence="3">
    <location>
        <begin position="1"/>
        <end position="25"/>
    </location>
</feature>
<dbReference type="InterPro" id="IPR025827">
    <property type="entry name" value="Zn_ribbon_recom_dom"/>
</dbReference>
<keyword evidence="2" id="KW-0233">DNA recombination</keyword>
<dbReference type="PANTHER" id="PTHR30461">
    <property type="entry name" value="DNA-INVERTASE FROM LAMBDOID PROPHAGE"/>
    <property type="match status" value="1"/>
</dbReference>
<evidence type="ECO:0000259" key="4">
    <source>
        <dbReference type="PROSITE" id="PS51736"/>
    </source>
</evidence>
<sequence length="546" mass="60260">MTDTTSVPATARAMPRARRPKGVPANASGMRAAIYVRLSRETENSTSPERQRAACEALCAARGWQVTAVEEDIDVSGYSRGLDRPGLQRVLSRLAEFDVIVFFKIDRLARSTVDFAEIMKVTQAEGVALASASEPLDLTSSMGRAMAKVIAVFAELESDTIGMRVSSAHEHLRREGRYTGGRLPYGYRVAPNPDGAGKVLEVNPEEAKTIHEIVERVLDKDSLLKIAVDLTESDKPSPGHSSRQTTGKRSDSKRWYPSTLRSLLGNPQLLGQVIEDGKPILMTDGLPLVNRTPILDMDTWQALQDELSRRANPGDRRREGTALLRGIVYCAVCHNRMYTYVAKGRIRYRCIGRLKARQAGAELTCYGVSIAGEGMEQHVTGLFLEKFGAFPVVRMLEHVGEDFRPQIRQAREALEDLEKDRYDRGLFKGEEGATRYAAQYAKLEERLASLNERQRTAKPAGMEAVPTGRTHAQLWKDADAAGKRDLLLNAGAYVEVGMSRKGGPRLDTSRLAVYFGEDGEIRRADADGKDVEAVVQRAAAQALEPF</sequence>
<dbReference type="SMART" id="SM00857">
    <property type="entry name" value="Resolvase"/>
    <property type="match status" value="1"/>
</dbReference>
<evidence type="ECO:0000313" key="7">
    <source>
        <dbReference type="Proteomes" id="UP001614391"/>
    </source>
</evidence>
<evidence type="ECO:0000256" key="1">
    <source>
        <dbReference type="ARBA" id="ARBA00023125"/>
    </source>
</evidence>
<organism evidence="6 7">
    <name type="scientific">Streptomyces bikiniensis</name>
    <dbReference type="NCBI Taxonomy" id="1896"/>
    <lineage>
        <taxon>Bacteria</taxon>
        <taxon>Bacillati</taxon>
        <taxon>Actinomycetota</taxon>
        <taxon>Actinomycetes</taxon>
        <taxon>Kitasatosporales</taxon>
        <taxon>Streptomycetaceae</taxon>
        <taxon>Streptomyces</taxon>
    </lineage>
</organism>
<comment type="caution">
    <text evidence="6">The sequence shown here is derived from an EMBL/GenBank/DDBJ whole genome shotgun (WGS) entry which is preliminary data.</text>
</comment>
<reference evidence="6 7" key="1">
    <citation type="submission" date="2024-10" db="EMBL/GenBank/DDBJ databases">
        <title>The Natural Products Discovery Center: Release of the First 8490 Sequenced Strains for Exploring Actinobacteria Biosynthetic Diversity.</title>
        <authorList>
            <person name="Kalkreuter E."/>
            <person name="Kautsar S.A."/>
            <person name="Yang D."/>
            <person name="Bader C.D."/>
            <person name="Teijaro C.N."/>
            <person name="Fluegel L."/>
            <person name="Davis C.M."/>
            <person name="Simpson J.R."/>
            <person name="Lauterbach L."/>
            <person name="Steele A.D."/>
            <person name="Gui C."/>
            <person name="Meng S."/>
            <person name="Li G."/>
            <person name="Viehrig K."/>
            <person name="Ye F."/>
            <person name="Su P."/>
            <person name="Kiefer A.F."/>
            <person name="Nichols A."/>
            <person name="Cepeda A.J."/>
            <person name="Yan W."/>
            <person name="Fan B."/>
            <person name="Jiang Y."/>
            <person name="Adhikari A."/>
            <person name="Zheng C.-J."/>
            <person name="Schuster L."/>
            <person name="Cowan T.M."/>
            <person name="Smanski M.J."/>
            <person name="Chevrette M.G."/>
            <person name="De Carvalho L.P.S."/>
            <person name="Shen B."/>
        </authorList>
    </citation>
    <scope>NUCLEOTIDE SEQUENCE [LARGE SCALE GENOMIC DNA]</scope>
    <source>
        <strain evidence="6 7">NPDC053346</strain>
    </source>
</reference>